<evidence type="ECO:0000313" key="2">
    <source>
        <dbReference type="EMBL" id="MBB1085401.1"/>
    </source>
</evidence>
<dbReference type="Proteomes" id="UP000518255">
    <property type="component" value="Unassembled WGS sequence"/>
</dbReference>
<accession>A0A7W3TY34</accession>
<sequence>MKLRIKNKRIKIHTDVEPPYTKEDIHVSLAKSGTVMVRVKKGHIKTGSTGDPIPFSIVINKKRNKFWW</sequence>
<dbReference type="EMBL" id="JACIUY010000042">
    <property type="protein sequence ID" value="MBB1085401.1"/>
    <property type="molecule type" value="Genomic_DNA"/>
</dbReference>
<keyword evidence="4" id="KW-1185">Reference proteome</keyword>
<dbReference type="Proteomes" id="UP000544052">
    <property type="component" value="Unassembled WGS sequence"/>
</dbReference>
<dbReference type="AlphaFoldDB" id="A0A7W3TY34"/>
<evidence type="ECO:0000313" key="1">
    <source>
        <dbReference type="EMBL" id="MBB1063183.1"/>
    </source>
</evidence>
<reference evidence="3 4" key="1">
    <citation type="submission" date="2020-07" db="EMBL/GenBank/DDBJ databases">
        <title>Description of Limosilactobacillus balticus sp. nov., Limosilactobacillus agrestis sp. nov., Limosilactobacillus albertensis sp. nov., Limosilactobacillus rudii sp. nov., Limosilactobacillus fastidiosus sp. nov., five novel Limosilactobacillus species isolated from the vertebrate gastrointestinal tract, and proposal of 6 subspecies of Limosilactobacillus reuteri adapted to the gastrointestinal tract of specific vertebrate hosts.</title>
        <authorList>
            <person name="Li F."/>
            <person name="Cheng C."/>
            <person name="Zheng J."/>
            <person name="Quevedo R.M."/>
            <person name="Li J."/>
            <person name="Roos S."/>
            <person name="Gaenzle M.G."/>
            <person name="Walter J."/>
        </authorList>
    </citation>
    <scope>NUCLEOTIDE SEQUENCE [LARGE SCALE GENOMIC DNA]</scope>
    <source>
        <strain evidence="2 3">WF-MA3-C</strain>
        <strain evidence="1 4">WF-MO7-1</strain>
    </source>
</reference>
<evidence type="ECO:0000313" key="3">
    <source>
        <dbReference type="Proteomes" id="UP000518255"/>
    </source>
</evidence>
<proteinExistence type="predicted"/>
<protein>
    <submittedName>
        <fullName evidence="2">Uncharacterized protein</fullName>
    </submittedName>
</protein>
<evidence type="ECO:0000313" key="4">
    <source>
        <dbReference type="Proteomes" id="UP000544052"/>
    </source>
</evidence>
<comment type="caution">
    <text evidence="2">The sequence shown here is derived from an EMBL/GenBank/DDBJ whole genome shotgun (WGS) entry which is preliminary data.</text>
</comment>
<gene>
    <name evidence="2" type="ORF">H5R63_01040</name>
    <name evidence="1" type="ORF">H5R64_05320</name>
</gene>
<organism evidence="2 3">
    <name type="scientific">Limosilactobacillus fastidiosus</name>
    <dbReference type="NCBI Taxonomy" id="2759855"/>
    <lineage>
        <taxon>Bacteria</taxon>
        <taxon>Bacillati</taxon>
        <taxon>Bacillota</taxon>
        <taxon>Bacilli</taxon>
        <taxon>Lactobacillales</taxon>
        <taxon>Lactobacillaceae</taxon>
        <taxon>Limosilactobacillus</taxon>
    </lineage>
</organism>
<dbReference type="EMBL" id="JACIUZ010000036">
    <property type="protein sequence ID" value="MBB1063183.1"/>
    <property type="molecule type" value="Genomic_DNA"/>
</dbReference>
<name>A0A7W3TY34_9LACO</name>
<dbReference type="RefSeq" id="WP_182580214.1">
    <property type="nucleotide sequence ID" value="NZ_JACIUY010000042.1"/>
</dbReference>